<name>A0A3S0Z3B1_ELYCH</name>
<dbReference type="Proteomes" id="UP000271974">
    <property type="component" value="Unassembled WGS sequence"/>
</dbReference>
<keyword evidence="2" id="KW-0812">Transmembrane</keyword>
<proteinExistence type="predicted"/>
<feature type="compositionally biased region" description="Basic and acidic residues" evidence="1">
    <location>
        <begin position="94"/>
        <end position="105"/>
    </location>
</feature>
<evidence type="ECO:0000313" key="3">
    <source>
        <dbReference type="EMBL" id="RUS69813.1"/>
    </source>
</evidence>
<feature type="region of interest" description="Disordered" evidence="1">
    <location>
        <begin position="86"/>
        <end position="105"/>
    </location>
</feature>
<reference evidence="3 4" key="1">
    <citation type="submission" date="2019-01" db="EMBL/GenBank/DDBJ databases">
        <title>A draft genome assembly of the solar-powered sea slug Elysia chlorotica.</title>
        <authorList>
            <person name="Cai H."/>
            <person name="Li Q."/>
            <person name="Fang X."/>
            <person name="Li J."/>
            <person name="Curtis N.E."/>
            <person name="Altenburger A."/>
            <person name="Shibata T."/>
            <person name="Feng M."/>
            <person name="Maeda T."/>
            <person name="Schwartz J.A."/>
            <person name="Shigenobu S."/>
            <person name="Lundholm N."/>
            <person name="Nishiyama T."/>
            <person name="Yang H."/>
            <person name="Hasebe M."/>
            <person name="Li S."/>
            <person name="Pierce S.K."/>
            <person name="Wang J."/>
        </authorList>
    </citation>
    <scope>NUCLEOTIDE SEQUENCE [LARGE SCALE GENOMIC DNA]</scope>
    <source>
        <strain evidence="3">EC2010</strain>
        <tissue evidence="3">Whole organism of an adult</tissue>
    </source>
</reference>
<keyword evidence="4" id="KW-1185">Reference proteome</keyword>
<gene>
    <name evidence="3" type="ORF">EGW08_022426</name>
</gene>
<organism evidence="3 4">
    <name type="scientific">Elysia chlorotica</name>
    <name type="common">Eastern emerald elysia</name>
    <name type="synonym">Sea slug</name>
    <dbReference type="NCBI Taxonomy" id="188477"/>
    <lineage>
        <taxon>Eukaryota</taxon>
        <taxon>Metazoa</taxon>
        <taxon>Spiralia</taxon>
        <taxon>Lophotrochozoa</taxon>
        <taxon>Mollusca</taxon>
        <taxon>Gastropoda</taxon>
        <taxon>Heterobranchia</taxon>
        <taxon>Euthyneura</taxon>
        <taxon>Panpulmonata</taxon>
        <taxon>Sacoglossa</taxon>
        <taxon>Placobranchoidea</taxon>
        <taxon>Plakobranchidae</taxon>
        <taxon>Elysia</taxon>
    </lineage>
</organism>
<evidence type="ECO:0000256" key="2">
    <source>
        <dbReference type="SAM" id="Phobius"/>
    </source>
</evidence>
<dbReference type="AlphaFoldDB" id="A0A3S0Z3B1"/>
<feature type="non-terminal residue" evidence="3">
    <location>
        <position position="1"/>
    </location>
</feature>
<sequence>QRVDGAAQEDGRLAEHVKRLAQRVAHVDGARDGAREVADHEHQEDGDHHPREAHLTVVVVPVVFVAIVVAVDVIIPEARGARGDVDATVEVDDEPARDGRPHDQQENLERLARVVKVKVTAGQHGDEAEMTPHLTWIESEGDGNEPGGRQHHRHLSPSEDHVIHLAVHDQFVAVPRDGCDGDDCCACVKTESVAQDTHSPADVDVEGPAPGQVGVHVDGQHQRDEQQVTQAQVRHEQVGRCLKLLGLRHGQYDEDVTW</sequence>
<keyword evidence="2" id="KW-1133">Transmembrane helix</keyword>
<keyword evidence="2" id="KW-0472">Membrane</keyword>
<feature type="transmembrane region" description="Helical" evidence="2">
    <location>
        <begin position="53"/>
        <end position="75"/>
    </location>
</feature>
<evidence type="ECO:0000256" key="1">
    <source>
        <dbReference type="SAM" id="MobiDB-lite"/>
    </source>
</evidence>
<feature type="region of interest" description="Disordered" evidence="1">
    <location>
        <begin position="30"/>
        <end position="50"/>
    </location>
</feature>
<comment type="caution">
    <text evidence="3">The sequence shown here is derived from an EMBL/GenBank/DDBJ whole genome shotgun (WGS) entry which is preliminary data.</text>
</comment>
<feature type="non-terminal residue" evidence="3">
    <location>
        <position position="258"/>
    </location>
</feature>
<accession>A0A3S0Z3B1</accession>
<evidence type="ECO:0000313" key="4">
    <source>
        <dbReference type="Proteomes" id="UP000271974"/>
    </source>
</evidence>
<protein>
    <submittedName>
        <fullName evidence="3">Uncharacterized protein</fullName>
    </submittedName>
</protein>
<dbReference type="EMBL" id="RQTK01001568">
    <property type="protein sequence ID" value="RUS69813.1"/>
    <property type="molecule type" value="Genomic_DNA"/>
</dbReference>